<dbReference type="EMBL" id="JBHEZY010000002">
    <property type="protein sequence ID" value="MFC1430259.1"/>
    <property type="molecule type" value="Genomic_DNA"/>
</dbReference>
<dbReference type="Proteomes" id="UP001592530">
    <property type="component" value="Unassembled WGS sequence"/>
</dbReference>
<name>A0ABV6WXB4_9ACTN</name>
<sequence>MTTPETPTITAATEGSAAPAAPAAPESRVPGAASRDRLLDAAAGLFYRDGVGIGVEALCKAAGVSKRSMYQLFGSKDEVLAASLERSGPAYQELLLPAPDDPRPPRALMLHVFERLDALSATSEYQGCPFVSTATEIKDPGHPASLVARRYKQALTAFFHAQAARAGVSDPETLARQLTIVFDGAGARTVVQDQPLDGLATATALVLLNAAGLTDAAQSASDSSDSASAEGERVRAQAG</sequence>
<feature type="DNA-binding region" description="H-T-H motif" evidence="4">
    <location>
        <begin position="54"/>
        <end position="73"/>
    </location>
</feature>
<dbReference type="SUPFAM" id="SSF48498">
    <property type="entry name" value="Tetracyclin repressor-like, C-terminal domain"/>
    <property type="match status" value="1"/>
</dbReference>
<dbReference type="SUPFAM" id="SSF46689">
    <property type="entry name" value="Homeodomain-like"/>
    <property type="match status" value="1"/>
</dbReference>
<keyword evidence="3" id="KW-0804">Transcription</keyword>
<evidence type="ECO:0000256" key="3">
    <source>
        <dbReference type="ARBA" id="ARBA00023163"/>
    </source>
</evidence>
<comment type="caution">
    <text evidence="7">The sequence shown here is derived from an EMBL/GenBank/DDBJ whole genome shotgun (WGS) entry which is preliminary data.</text>
</comment>
<evidence type="ECO:0000256" key="2">
    <source>
        <dbReference type="ARBA" id="ARBA00023125"/>
    </source>
</evidence>
<dbReference type="Gene3D" id="1.10.357.10">
    <property type="entry name" value="Tetracycline Repressor, domain 2"/>
    <property type="match status" value="1"/>
</dbReference>
<organism evidence="7 8">
    <name type="scientific">Streptacidiphilus alkalitolerans</name>
    <dbReference type="NCBI Taxonomy" id="3342712"/>
    <lineage>
        <taxon>Bacteria</taxon>
        <taxon>Bacillati</taxon>
        <taxon>Actinomycetota</taxon>
        <taxon>Actinomycetes</taxon>
        <taxon>Kitasatosporales</taxon>
        <taxon>Streptomycetaceae</taxon>
        <taxon>Streptacidiphilus</taxon>
    </lineage>
</organism>
<evidence type="ECO:0000259" key="6">
    <source>
        <dbReference type="PROSITE" id="PS50977"/>
    </source>
</evidence>
<keyword evidence="2 4" id="KW-0238">DNA-binding</keyword>
<keyword evidence="1" id="KW-0805">Transcription regulation</keyword>
<feature type="domain" description="HTH tetR-type" evidence="6">
    <location>
        <begin position="32"/>
        <end position="91"/>
    </location>
</feature>
<feature type="region of interest" description="Disordered" evidence="5">
    <location>
        <begin position="217"/>
        <end position="239"/>
    </location>
</feature>
<dbReference type="PANTHER" id="PTHR47506">
    <property type="entry name" value="TRANSCRIPTIONAL REGULATORY PROTEIN"/>
    <property type="match status" value="1"/>
</dbReference>
<dbReference type="PANTHER" id="PTHR47506:SF1">
    <property type="entry name" value="HTH-TYPE TRANSCRIPTIONAL REGULATOR YJDC"/>
    <property type="match status" value="1"/>
</dbReference>
<evidence type="ECO:0000256" key="1">
    <source>
        <dbReference type="ARBA" id="ARBA00023015"/>
    </source>
</evidence>
<accession>A0ABV6WXB4</accession>
<dbReference type="InterPro" id="IPR009057">
    <property type="entry name" value="Homeodomain-like_sf"/>
</dbReference>
<dbReference type="InterPro" id="IPR001647">
    <property type="entry name" value="HTH_TetR"/>
</dbReference>
<proteinExistence type="predicted"/>
<evidence type="ECO:0000313" key="8">
    <source>
        <dbReference type="Proteomes" id="UP001592530"/>
    </source>
</evidence>
<gene>
    <name evidence="7" type="ORF">ACEZDB_06235</name>
</gene>
<feature type="compositionally biased region" description="Basic and acidic residues" evidence="5">
    <location>
        <begin position="230"/>
        <end position="239"/>
    </location>
</feature>
<feature type="region of interest" description="Disordered" evidence="5">
    <location>
        <begin position="1"/>
        <end position="33"/>
    </location>
</feature>
<protein>
    <submittedName>
        <fullName evidence="7">TetR/AcrR family transcriptional regulator</fullName>
    </submittedName>
</protein>
<dbReference type="PRINTS" id="PR00455">
    <property type="entry name" value="HTHTETR"/>
</dbReference>
<evidence type="ECO:0000256" key="4">
    <source>
        <dbReference type="PROSITE-ProRule" id="PRU00335"/>
    </source>
</evidence>
<feature type="compositionally biased region" description="Low complexity" evidence="5">
    <location>
        <begin position="217"/>
        <end position="229"/>
    </location>
</feature>
<dbReference type="Pfam" id="PF00440">
    <property type="entry name" value="TetR_N"/>
    <property type="match status" value="1"/>
</dbReference>
<dbReference type="PROSITE" id="PS50977">
    <property type="entry name" value="HTH_TETR_2"/>
    <property type="match status" value="1"/>
</dbReference>
<dbReference type="RefSeq" id="WP_380549642.1">
    <property type="nucleotide sequence ID" value="NZ_JBHEZY010000002.1"/>
</dbReference>
<evidence type="ECO:0000313" key="7">
    <source>
        <dbReference type="EMBL" id="MFC1430259.1"/>
    </source>
</evidence>
<reference evidence="7 8" key="1">
    <citation type="submission" date="2024-09" db="EMBL/GenBank/DDBJ databases">
        <authorList>
            <person name="Lee S.D."/>
        </authorList>
    </citation>
    <scope>NUCLEOTIDE SEQUENCE [LARGE SCALE GENOMIC DNA]</scope>
    <source>
        <strain evidence="7 8">N1-3</strain>
    </source>
</reference>
<evidence type="ECO:0000256" key="5">
    <source>
        <dbReference type="SAM" id="MobiDB-lite"/>
    </source>
</evidence>
<dbReference type="InterPro" id="IPR036271">
    <property type="entry name" value="Tet_transcr_reg_TetR-rel_C_sf"/>
</dbReference>